<protein>
    <submittedName>
        <fullName evidence="1">Uncharacterized protein</fullName>
    </submittedName>
</protein>
<dbReference type="RefSeq" id="WP_380537589.1">
    <property type="nucleotide sequence ID" value="NZ_JBHFAB010000013.1"/>
</dbReference>
<organism evidence="1 2">
    <name type="scientific">Streptacidiphilus cavernicola</name>
    <dbReference type="NCBI Taxonomy" id="3342716"/>
    <lineage>
        <taxon>Bacteria</taxon>
        <taxon>Bacillati</taxon>
        <taxon>Actinomycetota</taxon>
        <taxon>Actinomycetes</taxon>
        <taxon>Kitasatosporales</taxon>
        <taxon>Streptomycetaceae</taxon>
        <taxon>Streptacidiphilus</taxon>
    </lineage>
</organism>
<keyword evidence="2" id="KW-1185">Reference proteome</keyword>
<gene>
    <name evidence="1" type="ORF">ACEZDE_19450</name>
</gene>
<proteinExistence type="predicted"/>
<reference evidence="1 2" key="1">
    <citation type="submission" date="2024-09" db="EMBL/GenBank/DDBJ databases">
        <authorList>
            <person name="Lee S.D."/>
        </authorList>
    </citation>
    <scope>NUCLEOTIDE SEQUENCE [LARGE SCALE GENOMIC DNA]</scope>
    <source>
        <strain evidence="1 2">N8-3</strain>
    </source>
</reference>
<dbReference type="Proteomes" id="UP001592531">
    <property type="component" value="Unassembled WGS sequence"/>
</dbReference>
<sequence length="95" mass="10354">MTPSNILPPESPEHQGTPYHAILTLHWALATGGTATRTYTCIWNLRKPGATREEAFKQIFEDAVTKLGLPASQYPSVLFFALEPMAMPDPATALG</sequence>
<evidence type="ECO:0000313" key="1">
    <source>
        <dbReference type="EMBL" id="MFC1418793.1"/>
    </source>
</evidence>
<name>A0ABV6VYN0_9ACTN</name>
<accession>A0ABV6VYN0</accession>
<comment type="caution">
    <text evidence="1">The sequence shown here is derived from an EMBL/GenBank/DDBJ whole genome shotgun (WGS) entry which is preliminary data.</text>
</comment>
<evidence type="ECO:0000313" key="2">
    <source>
        <dbReference type="Proteomes" id="UP001592531"/>
    </source>
</evidence>
<dbReference type="EMBL" id="JBHFAB010000013">
    <property type="protein sequence ID" value="MFC1418793.1"/>
    <property type="molecule type" value="Genomic_DNA"/>
</dbReference>